<dbReference type="RefSeq" id="WP_251484670.1">
    <property type="nucleotide sequence ID" value="NZ_CAJSLV010000013.1"/>
</dbReference>
<comment type="caution">
    <text evidence="6">The sequence shown here is derived from an EMBL/GenBank/DDBJ whole genome shotgun (WGS) entry which is preliminary data.</text>
</comment>
<dbReference type="Gene3D" id="2.60.120.200">
    <property type="match status" value="3"/>
</dbReference>
<keyword evidence="7" id="KW-1185">Reference proteome</keyword>
<proteinExistence type="predicted"/>
<evidence type="ECO:0000256" key="4">
    <source>
        <dbReference type="SAM" id="SignalP"/>
    </source>
</evidence>
<dbReference type="SMART" id="SM00560">
    <property type="entry name" value="LamGL"/>
    <property type="match status" value="3"/>
</dbReference>
<dbReference type="GO" id="GO:0006955">
    <property type="term" value="P:immune response"/>
    <property type="evidence" value="ECO:0007669"/>
    <property type="project" value="InterPro"/>
</dbReference>
<feature type="signal peptide" evidence="4">
    <location>
        <begin position="1"/>
        <end position="23"/>
    </location>
</feature>
<gene>
    <name evidence="6" type="ORF">SCOCK_110018</name>
</gene>
<dbReference type="SUPFAM" id="SSF49899">
    <property type="entry name" value="Concanavalin A-like lectins/glucanases"/>
    <property type="match status" value="3"/>
</dbReference>
<evidence type="ECO:0000313" key="7">
    <source>
        <dbReference type="Proteomes" id="UP001152519"/>
    </source>
</evidence>
<keyword evidence="2" id="KW-1015">Disulfide bond</keyword>
<accession>A0A9W4E0T8</accession>
<protein>
    <submittedName>
        <fullName evidence="6">Concanavalin A-like lectin/glucanase superfamily protein</fullName>
    </submittedName>
</protein>
<feature type="region of interest" description="Disordered" evidence="3">
    <location>
        <begin position="1362"/>
        <end position="1381"/>
    </location>
</feature>
<feature type="chain" id="PRO_5040798592" evidence="4">
    <location>
        <begin position="24"/>
        <end position="1445"/>
    </location>
</feature>
<feature type="region of interest" description="Disordered" evidence="3">
    <location>
        <begin position="270"/>
        <end position="290"/>
    </location>
</feature>
<dbReference type="InterPro" id="IPR013320">
    <property type="entry name" value="ConA-like_dom_sf"/>
</dbReference>
<feature type="domain" description="LamG-like jellyroll fold" evidence="5">
    <location>
        <begin position="1259"/>
        <end position="1428"/>
    </location>
</feature>
<evidence type="ECO:0000259" key="5">
    <source>
        <dbReference type="SMART" id="SM00560"/>
    </source>
</evidence>
<dbReference type="PANTHER" id="PTHR46943:SF1">
    <property type="entry name" value="PENTRAXIN-RELATED PROTEIN PTX3"/>
    <property type="match status" value="1"/>
</dbReference>
<dbReference type="Proteomes" id="UP001152519">
    <property type="component" value="Unassembled WGS sequence"/>
</dbReference>
<evidence type="ECO:0000313" key="6">
    <source>
        <dbReference type="EMBL" id="CAG6391190.1"/>
    </source>
</evidence>
<keyword evidence="1 4" id="KW-0732">Signal</keyword>
<evidence type="ECO:0000256" key="2">
    <source>
        <dbReference type="ARBA" id="ARBA00023157"/>
    </source>
</evidence>
<feature type="compositionally biased region" description="Low complexity" evidence="3">
    <location>
        <begin position="270"/>
        <end position="282"/>
    </location>
</feature>
<dbReference type="InterPro" id="IPR042837">
    <property type="entry name" value="PTX3"/>
</dbReference>
<dbReference type="PANTHER" id="PTHR46943">
    <property type="entry name" value="PENTRAXIN-RELATED PROTEIN PTX3"/>
    <property type="match status" value="1"/>
</dbReference>
<reference evidence="6" key="1">
    <citation type="submission" date="2021-05" db="EMBL/GenBank/DDBJ databases">
        <authorList>
            <person name="Arsene-Ploetze F."/>
        </authorList>
    </citation>
    <scope>NUCLEOTIDE SEQUENCE</scope>
    <source>
        <strain evidence="6">DSM 42138</strain>
    </source>
</reference>
<feature type="domain" description="LamG-like jellyroll fold" evidence="5">
    <location>
        <begin position="1034"/>
        <end position="1175"/>
    </location>
</feature>
<name>A0A9W4E0T8_9ACTN</name>
<evidence type="ECO:0000256" key="3">
    <source>
        <dbReference type="SAM" id="MobiDB-lite"/>
    </source>
</evidence>
<dbReference type="InterPro" id="IPR006558">
    <property type="entry name" value="LamG-like"/>
</dbReference>
<evidence type="ECO:0000256" key="1">
    <source>
        <dbReference type="ARBA" id="ARBA00022729"/>
    </source>
</evidence>
<feature type="domain" description="LamG-like jellyroll fold" evidence="5">
    <location>
        <begin position="807"/>
        <end position="949"/>
    </location>
</feature>
<feature type="compositionally biased region" description="Polar residues" evidence="3">
    <location>
        <begin position="70"/>
        <end position="83"/>
    </location>
</feature>
<organism evidence="6 7">
    <name type="scientific">Actinacidiphila cocklensis</name>
    <dbReference type="NCBI Taxonomy" id="887465"/>
    <lineage>
        <taxon>Bacteria</taxon>
        <taxon>Bacillati</taxon>
        <taxon>Actinomycetota</taxon>
        <taxon>Actinomycetes</taxon>
        <taxon>Kitasatosporales</taxon>
        <taxon>Streptomycetaceae</taxon>
        <taxon>Actinacidiphila</taxon>
    </lineage>
</organism>
<sequence length="1445" mass="149810">MLTGTVAAVVVAAGLAAAGQSAAAAPAQAATHTRAAAQAQAAKGGSAHTNRTALTQSAAAAQAAGAGQNVEISSLRTESSETYATPDGGMETDQHLRPVRARVGGGWKTIDNTLVKQPDGSIAPAVASVGMTFSGGGSTPLVTLDRDGRTLSYSWPSALPAPTLSGDTATYRDVLPDVDLQVRADTDGFHELVVVNTAAAAKNPALAQLTFGVQATGLDVARTADGGLTATDTTGGGEVFAAPKPIMWDSGAASAATAKAAKAGSADIAATGDAGADDPAQGPTDTSKMAPIGVAVDPADTRLTLTPDPALLTGAATSYPLYIDPQTYTPKAGDWTMVSKYWASSPQYHFNGDSDSGVGDCAWSYCAPSDVKRLFYTFPTSKFAGKTILDATFVGHETWSGSCSARKIELWRTKGFSSGTTWNSSSDNWLDLLDTQNEAHGYDGCAASDVEFNATTGVKYAASHNSSSTTFGLRAYDESDKYGWKRFTDDAYLRVHYNMPPKQIPMSHLSMSPGSSCHSPSSPVRIRTLPTISASDVTDPDGDEVSVQFAVAWDAGDGKGLVTQWTSAKIGPKKSGSTFSTKLTTTLSGKTIPKNKTIAWQARAVDYDQGVYYSYSPWSSTGSATNCYWVYDTSVPAGPVISSGDYPAVDDTNPDDPSYDGVGRDGSFSFDSSSTDVVKYCYGVNADPVCDTAHTVTTTGGAAKSVEFRPTRAGTNFVYAQSFDSAGNGSEPEEYQFRVKEGQPARAEWQLDDAAGATQAAGTAGDRTLSVVGSPTLGAPGRSGTAIDFNGTDSYLQSDIPTVHTDASMTVAAWVKLDRMPDAAAIVAAQPGNDSPGFELYYSQAYDRWVFNQYSADTAAATPVRAMSATAGGVAAGQWYHLLGSYDASKHILALYVNGTLMGTTSYTTAWDARRGLQIGAGNYSGTPGAFFPGTIDDVRIYDKALVAADVTRLASGQPLGVGRPARAVFALDEPTTQADGTATTQVHGRADVDAAVFHGGVTAGTAGAQDGALTLDGTTGYAATASSHVNNLDSFSVVGWAKLSSKPDHAAVIATQTGAHRPSFELYYSATYGWSFDAYTADADTADIVRAAQGDTTHSPAGVWTQLLGSYDANTDDMRLYVNGVWVATTKFAAPFYGGGPTQIGAGSYDGAPGSFFPGQVDDVQLYDRALSAPEAASLFHDQLQVEGRWRLDSASGSPVVSPDSLAAAADQHPLTLGSGAKIDATGAASMVGAGSLVLDGTANGYASTSSSPIHTDSSFTVSAWVSTPARPTKPVTVMSMAGATTSGFAVRYVPDSADPANAGAWQLQTSNADSTTAVVSTASDSSFQNNGSWDHVAVVYDLMAGQMRLYVNGQLQQSLCSDSDDDGTPDDPSCTESVSWNSSVLPFDATKGLQLGRIKTGASTWGEYWPGVIDDVWVFGGVASDTQIAALASGSDLDTTAGP</sequence>
<dbReference type="Pfam" id="PF13385">
    <property type="entry name" value="Laminin_G_3"/>
    <property type="match status" value="3"/>
</dbReference>
<feature type="region of interest" description="Disordered" evidence="3">
    <location>
        <begin position="66"/>
        <end position="93"/>
    </location>
</feature>
<dbReference type="EMBL" id="CAJSLV010000013">
    <property type="protein sequence ID" value="CAG6391190.1"/>
    <property type="molecule type" value="Genomic_DNA"/>
</dbReference>